<evidence type="ECO:0000313" key="2">
    <source>
        <dbReference type="Proteomes" id="UP001519290"/>
    </source>
</evidence>
<protein>
    <submittedName>
        <fullName evidence="1">AcrR family transcriptional regulator</fullName>
    </submittedName>
</protein>
<evidence type="ECO:0000313" key="1">
    <source>
        <dbReference type="EMBL" id="MBP2384128.1"/>
    </source>
</evidence>
<gene>
    <name evidence="1" type="ORF">JOF43_004117</name>
</gene>
<proteinExistence type="predicted"/>
<keyword evidence="2" id="KW-1185">Reference proteome</keyword>
<dbReference type="EMBL" id="JAGIOD010000002">
    <property type="protein sequence ID" value="MBP2384128.1"/>
    <property type="molecule type" value="Genomic_DNA"/>
</dbReference>
<name>A0ABS4X798_9MICO</name>
<accession>A0ABS4X798</accession>
<dbReference type="Gene3D" id="1.10.357.10">
    <property type="entry name" value="Tetracycline Repressor, domain 2"/>
    <property type="match status" value="1"/>
</dbReference>
<comment type="caution">
    <text evidence="1">The sequence shown here is derived from an EMBL/GenBank/DDBJ whole genome shotgun (WGS) entry which is preliminary data.</text>
</comment>
<reference evidence="1 2" key="1">
    <citation type="submission" date="2021-03" db="EMBL/GenBank/DDBJ databases">
        <title>Sequencing the genomes of 1000 actinobacteria strains.</title>
        <authorList>
            <person name="Klenk H.-P."/>
        </authorList>
    </citation>
    <scope>NUCLEOTIDE SEQUENCE [LARGE SCALE GENOMIC DNA]</scope>
    <source>
        <strain evidence="1 2">DSM 14566</strain>
    </source>
</reference>
<organism evidence="1 2">
    <name type="scientific">Brachybacterium sacelli</name>
    <dbReference type="NCBI Taxonomy" id="173364"/>
    <lineage>
        <taxon>Bacteria</taxon>
        <taxon>Bacillati</taxon>
        <taxon>Actinomycetota</taxon>
        <taxon>Actinomycetes</taxon>
        <taxon>Micrococcales</taxon>
        <taxon>Dermabacteraceae</taxon>
        <taxon>Brachybacterium</taxon>
    </lineage>
</organism>
<dbReference type="Proteomes" id="UP001519290">
    <property type="component" value="Unassembled WGS sequence"/>
</dbReference>
<sequence>MTVSQICEEIALPQRTFYRYFPVKADSIGPIFDWSTRTFTMSITAASPDATLAEILEDAFRAMFDGEHAERTRALFPLVLADAEMWSLFLRTVHDGERTLTPVLAPRLGIPDTSLRARTASAAVASSTRIALECMVTEGVDLVEHFMDLLAGFGLVPDQDRSV</sequence>